<dbReference type="Proteomes" id="UP001396334">
    <property type="component" value="Unassembled WGS sequence"/>
</dbReference>
<evidence type="ECO:0000256" key="1">
    <source>
        <dbReference type="SAM" id="MobiDB-lite"/>
    </source>
</evidence>
<feature type="region of interest" description="Disordered" evidence="1">
    <location>
        <begin position="98"/>
        <end position="177"/>
    </location>
</feature>
<feature type="compositionally biased region" description="Basic and acidic residues" evidence="1">
    <location>
        <begin position="166"/>
        <end position="177"/>
    </location>
</feature>
<name>A0ABR2U123_9ROSI</name>
<protein>
    <submittedName>
        <fullName evidence="2">Uncharacterized protein</fullName>
    </submittedName>
</protein>
<proteinExistence type="predicted"/>
<feature type="compositionally biased region" description="Low complexity" evidence="1">
    <location>
        <begin position="113"/>
        <end position="142"/>
    </location>
</feature>
<evidence type="ECO:0000313" key="3">
    <source>
        <dbReference type="Proteomes" id="UP001396334"/>
    </source>
</evidence>
<gene>
    <name evidence="2" type="ORF">V6N11_071766</name>
</gene>
<organism evidence="2 3">
    <name type="scientific">Hibiscus sabdariffa</name>
    <name type="common">roselle</name>
    <dbReference type="NCBI Taxonomy" id="183260"/>
    <lineage>
        <taxon>Eukaryota</taxon>
        <taxon>Viridiplantae</taxon>
        <taxon>Streptophyta</taxon>
        <taxon>Embryophyta</taxon>
        <taxon>Tracheophyta</taxon>
        <taxon>Spermatophyta</taxon>
        <taxon>Magnoliopsida</taxon>
        <taxon>eudicotyledons</taxon>
        <taxon>Gunneridae</taxon>
        <taxon>Pentapetalae</taxon>
        <taxon>rosids</taxon>
        <taxon>malvids</taxon>
        <taxon>Malvales</taxon>
        <taxon>Malvaceae</taxon>
        <taxon>Malvoideae</taxon>
        <taxon>Hibiscus</taxon>
    </lineage>
</organism>
<accession>A0ABR2U123</accession>
<keyword evidence="3" id="KW-1185">Reference proteome</keyword>
<sequence length="177" mass="19000">MPTSHNQTVDRTRLVLINAIITEYKFNIGEVTAKELSAACQNDKGILTFPCIISALYRRVVVPTHPADKYTIEKSSWTRKEYMQKMEVADATPIQMVMPTPPTSEQAESSALAGAQPSPAATTQATLVTSTVPTPAATPGTPDSRQSTPDSPLGSAPTTPPSLPPDRSEEAIPFHIL</sequence>
<evidence type="ECO:0000313" key="2">
    <source>
        <dbReference type="EMBL" id="KAK9043421.1"/>
    </source>
</evidence>
<reference evidence="2 3" key="1">
    <citation type="journal article" date="2024" name="G3 (Bethesda)">
        <title>Genome assembly of Hibiscus sabdariffa L. provides insights into metabolisms of medicinal natural products.</title>
        <authorList>
            <person name="Kim T."/>
        </authorList>
    </citation>
    <scope>NUCLEOTIDE SEQUENCE [LARGE SCALE GENOMIC DNA]</scope>
    <source>
        <strain evidence="2">TK-2024</strain>
        <tissue evidence="2">Old leaves</tissue>
    </source>
</reference>
<comment type="caution">
    <text evidence="2">The sequence shown here is derived from an EMBL/GenBank/DDBJ whole genome shotgun (WGS) entry which is preliminary data.</text>
</comment>
<dbReference type="EMBL" id="JBBPBN010000003">
    <property type="protein sequence ID" value="KAK9043421.1"/>
    <property type="molecule type" value="Genomic_DNA"/>
</dbReference>